<accession>A0AAU7VAD3</accession>
<dbReference type="GO" id="GO:0031388">
    <property type="term" value="P:organic acid phosphorylation"/>
    <property type="evidence" value="ECO:0007669"/>
    <property type="project" value="UniProtKB-UniRule"/>
</dbReference>
<dbReference type="EC" id="2.7.1.31" evidence="5"/>
<protein>
    <submittedName>
        <fullName evidence="5">Glycerate kinase</fullName>
        <ecNumber evidence="5">2.7.1.31</ecNumber>
    </submittedName>
</protein>
<evidence type="ECO:0000256" key="3">
    <source>
        <dbReference type="ARBA" id="ARBA00022777"/>
    </source>
</evidence>
<evidence type="ECO:0000313" key="5">
    <source>
        <dbReference type="EMBL" id="XBW08368.1"/>
    </source>
</evidence>
<dbReference type="InterPro" id="IPR018197">
    <property type="entry name" value="Glycerate_kinase_RE-like"/>
</dbReference>
<dbReference type="Gene3D" id="3.40.50.10350">
    <property type="entry name" value="Glycerate kinase, domain 1"/>
    <property type="match status" value="1"/>
</dbReference>
<name>A0AAU7VAD3_9ACTO</name>
<dbReference type="InterPro" id="IPR004381">
    <property type="entry name" value="Glycerate_kinase"/>
</dbReference>
<sequence length="379" mass="38937">MRIVVAPDSFKGTLTAVEVAAAMADGIGSVWPNAEVIQLPLADGGEGTLAALAATGTYQLVKTTVPNQAGSPVEARWAWDPIWRVAVVESAQAVGLELVPAGRRDVYFLNSAGVGELIRAARQRGARRIVLTVGGTGTIDAGIGMMHALGLRFRAADGSELDPIPNQMTNLATVDSSELDPDLAEVEFVLATDVDNPLVGADGAAAEYGPQKGLPAAKIPALDQILARIARCCTVDGTGGLELAPGAGAGGGLGWAALNLLRARRVSGATLVAELSGLANAISGADLVLTGEGRVDQQTLRGKTALQVVEQASAAGVPSFVIGGQVLAGANQLLARGAAAVIPLGYLSHARGAELDRTAERIRRTTRDLCRTLEVGRRL</sequence>
<dbReference type="Gene3D" id="3.90.1510.10">
    <property type="entry name" value="Glycerate kinase, domain 2"/>
    <property type="match status" value="1"/>
</dbReference>
<keyword evidence="3 4" id="KW-0418">Kinase</keyword>
<dbReference type="NCBIfam" id="TIGR00045">
    <property type="entry name" value="glycerate kinase"/>
    <property type="match status" value="1"/>
</dbReference>
<dbReference type="PANTHER" id="PTHR21599:SF0">
    <property type="entry name" value="GLYCERATE KINASE"/>
    <property type="match status" value="1"/>
</dbReference>
<evidence type="ECO:0000256" key="4">
    <source>
        <dbReference type="PIRNR" id="PIRNR006078"/>
    </source>
</evidence>
<organism evidence="5">
    <name type="scientific">Scrofimicrobium appendicitidis</name>
    <dbReference type="NCBI Taxonomy" id="3079930"/>
    <lineage>
        <taxon>Bacteria</taxon>
        <taxon>Bacillati</taxon>
        <taxon>Actinomycetota</taxon>
        <taxon>Actinomycetes</taxon>
        <taxon>Actinomycetales</taxon>
        <taxon>Actinomycetaceae</taxon>
        <taxon>Scrofimicrobium</taxon>
    </lineage>
</organism>
<evidence type="ECO:0000256" key="1">
    <source>
        <dbReference type="ARBA" id="ARBA00006284"/>
    </source>
</evidence>
<dbReference type="SUPFAM" id="SSF110738">
    <property type="entry name" value="Glycerate kinase I"/>
    <property type="match status" value="1"/>
</dbReference>
<reference evidence="5" key="1">
    <citation type="submission" date="2023-11" db="EMBL/GenBank/DDBJ databases">
        <title>Scrofimicrobium hongkongense sp. nov., isolated from a patient with peritonitis.</title>
        <authorList>
            <person name="Lao H.Y."/>
            <person name="Wong A.Y.P."/>
            <person name="Ng T.L."/>
            <person name="Wong R.Y.L."/>
            <person name="Yau M.C.Y."/>
            <person name="Lam J.Y.W."/>
            <person name="Siu G.K.H."/>
        </authorList>
    </citation>
    <scope>NUCLEOTIDE SEQUENCE</scope>
    <source>
        <strain evidence="5">R131</strain>
    </source>
</reference>
<proteinExistence type="inferred from homology"/>
<dbReference type="AlphaFoldDB" id="A0AAU7VAD3"/>
<dbReference type="InterPro" id="IPR018193">
    <property type="entry name" value="Glyc_kinase_flavodox-like_fold"/>
</dbReference>
<dbReference type="PIRSF" id="PIRSF006078">
    <property type="entry name" value="GlxK"/>
    <property type="match status" value="1"/>
</dbReference>
<keyword evidence="2 4" id="KW-0808">Transferase</keyword>
<dbReference type="KEGG" id="sapp:SAC06_02095"/>
<comment type="similarity">
    <text evidence="1 4">Belongs to the glycerate kinase type-1 family.</text>
</comment>
<dbReference type="GO" id="GO:0008887">
    <property type="term" value="F:glycerate kinase activity"/>
    <property type="evidence" value="ECO:0007669"/>
    <property type="project" value="UniProtKB-UniRule"/>
</dbReference>
<evidence type="ECO:0000256" key="2">
    <source>
        <dbReference type="ARBA" id="ARBA00022679"/>
    </source>
</evidence>
<dbReference type="Pfam" id="PF02595">
    <property type="entry name" value="Gly_kinase"/>
    <property type="match status" value="1"/>
</dbReference>
<dbReference type="RefSeq" id="WP_350258567.1">
    <property type="nucleotide sequence ID" value="NZ_CP138335.1"/>
</dbReference>
<gene>
    <name evidence="5" type="ORF">SAC06_02095</name>
</gene>
<dbReference type="PANTHER" id="PTHR21599">
    <property type="entry name" value="GLYCERATE KINASE"/>
    <property type="match status" value="1"/>
</dbReference>
<dbReference type="EMBL" id="CP138335">
    <property type="protein sequence ID" value="XBW08368.1"/>
    <property type="molecule type" value="Genomic_DNA"/>
</dbReference>
<dbReference type="InterPro" id="IPR036129">
    <property type="entry name" value="Glycerate_kinase_sf"/>
</dbReference>